<dbReference type="InterPro" id="IPR056908">
    <property type="entry name" value="Gp80-like"/>
</dbReference>
<dbReference type="Pfam" id="PF23140">
    <property type="entry name" value="Gp80"/>
    <property type="match status" value="1"/>
</dbReference>
<protein>
    <submittedName>
        <fullName evidence="1">Uncharacterized protein</fullName>
    </submittedName>
</protein>
<organism evidence="1 2">
    <name type="scientific">Paenibacillus taichungensis</name>
    <dbReference type="NCBI Taxonomy" id="484184"/>
    <lineage>
        <taxon>Bacteria</taxon>
        <taxon>Bacillati</taxon>
        <taxon>Bacillota</taxon>
        <taxon>Bacilli</taxon>
        <taxon>Bacillales</taxon>
        <taxon>Paenibacillaceae</taxon>
        <taxon>Paenibacillus</taxon>
    </lineage>
</organism>
<sequence length="146" mass="16155">MNISKYLATKQLNVSARGEKFTFPDKLYVALYTSDPTWNDTGQEVSGGGYGRQMITFAEPAQITVQEFNPITGALMNNIQKMAIKSAADVAFTVATANWGTVTHFGLRDAVTGGNLYYFGTLETPRSILNNDIFKFLTNQVEIRLN</sequence>
<name>A0ABX2MDM8_9BACL</name>
<gene>
    <name evidence="1" type="ORF">HP548_02915</name>
</gene>
<accession>A0ABX2MDM8</accession>
<dbReference type="GeneID" id="97129636"/>
<evidence type="ECO:0000313" key="2">
    <source>
        <dbReference type="Proteomes" id="UP000577724"/>
    </source>
</evidence>
<comment type="caution">
    <text evidence="1">The sequence shown here is derived from an EMBL/GenBank/DDBJ whole genome shotgun (WGS) entry which is preliminary data.</text>
</comment>
<reference evidence="1 2" key="1">
    <citation type="submission" date="2020-05" db="EMBL/GenBank/DDBJ databases">
        <title>Genome Sequencing of Type Strains.</title>
        <authorList>
            <person name="Lemaire J.F."/>
            <person name="Inderbitzin P."/>
            <person name="Gregorio O.A."/>
            <person name="Collins S.B."/>
            <person name="Wespe N."/>
            <person name="Knight-Connoni V."/>
        </authorList>
    </citation>
    <scope>NUCLEOTIDE SEQUENCE [LARGE SCALE GENOMIC DNA]</scope>
    <source>
        <strain evidence="1 2">DSM 19942</strain>
    </source>
</reference>
<evidence type="ECO:0000313" key="1">
    <source>
        <dbReference type="EMBL" id="NUU53048.1"/>
    </source>
</evidence>
<dbReference type="Proteomes" id="UP000577724">
    <property type="component" value="Unassembled WGS sequence"/>
</dbReference>
<dbReference type="RefSeq" id="WP_175380848.1">
    <property type="nucleotide sequence ID" value="NZ_CBCRYD010000049.1"/>
</dbReference>
<dbReference type="EMBL" id="JABMCC010000092">
    <property type="protein sequence ID" value="NUU53048.1"/>
    <property type="molecule type" value="Genomic_DNA"/>
</dbReference>
<keyword evidence="2" id="KW-1185">Reference proteome</keyword>
<proteinExistence type="predicted"/>